<comment type="caution">
    <text evidence="2">The sequence shown here is derived from an EMBL/GenBank/DDBJ whole genome shotgun (WGS) entry which is preliminary data.</text>
</comment>
<evidence type="ECO:0000313" key="3">
    <source>
        <dbReference type="Proteomes" id="UP001228049"/>
    </source>
</evidence>
<sequence>MDRFSNIQSKAIGCSNFTSLEDLYNEASCRGHRFIRQRGSSLMDGTQSNARPIRCSPNRREGPSQEEK</sequence>
<proteinExistence type="predicted"/>
<organism evidence="2 3">
    <name type="scientific">Dissostichus eleginoides</name>
    <name type="common">Patagonian toothfish</name>
    <name type="synonym">Dissostichus amissus</name>
    <dbReference type="NCBI Taxonomy" id="100907"/>
    <lineage>
        <taxon>Eukaryota</taxon>
        <taxon>Metazoa</taxon>
        <taxon>Chordata</taxon>
        <taxon>Craniata</taxon>
        <taxon>Vertebrata</taxon>
        <taxon>Euteleostomi</taxon>
        <taxon>Actinopterygii</taxon>
        <taxon>Neopterygii</taxon>
        <taxon>Teleostei</taxon>
        <taxon>Neoteleostei</taxon>
        <taxon>Acanthomorphata</taxon>
        <taxon>Eupercaria</taxon>
        <taxon>Perciformes</taxon>
        <taxon>Notothenioidei</taxon>
        <taxon>Nototheniidae</taxon>
        <taxon>Dissostichus</taxon>
    </lineage>
</organism>
<feature type="compositionally biased region" description="Basic and acidic residues" evidence="1">
    <location>
        <begin position="58"/>
        <end position="68"/>
    </location>
</feature>
<accession>A0AAD9EXX8</accession>
<protein>
    <submittedName>
        <fullName evidence="2">Peptide chain release factor 3</fullName>
    </submittedName>
</protein>
<feature type="region of interest" description="Disordered" evidence="1">
    <location>
        <begin position="37"/>
        <end position="68"/>
    </location>
</feature>
<name>A0AAD9EXX8_DISEL</name>
<dbReference type="AlphaFoldDB" id="A0AAD9EXX8"/>
<reference evidence="2" key="1">
    <citation type="submission" date="2023-04" db="EMBL/GenBank/DDBJ databases">
        <title>Chromosome-level genome of Chaenocephalus aceratus.</title>
        <authorList>
            <person name="Park H."/>
        </authorList>
    </citation>
    <scope>NUCLEOTIDE SEQUENCE</scope>
    <source>
        <strain evidence="2">DE</strain>
        <tissue evidence="2">Muscle</tissue>
    </source>
</reference>
<evidence type="ECO:0000313" key="2">
    <source>
        <dbReference type="EMBL" id="KAK1881166.1"/>
    </source>
</evidence>
<evidence type="ECO:0000256" key="1">
    <source>
        <dbReference type="SAM" id="MobiDB-lite"/>
    </source>
</evidence>
<feature type="compositionally biased region" description="Polar residues" evidence="1">
    <location>
        <begin position="38"/>
        <end position="50"/>
    </location>
</feature>
<dbReference type="EMBL" id="JASDAP010000024">
    <property type="protein sequence ID" value="KAK1881166.1"/>
    <property type="molecule type" value="Genomic_DNA"/>
</dbReference>
<gene>
    <name evidence="2" type="ORF">KUDE01_024334</name>
</gene>
<keyword evidence="3" id="KW-1185">Reference proteome</keyword>
<dbReference type="Proteomes" id="UP001228049">
    <property type="component" value="Unassembled WGS sequence"/>
</dbReference>